<gene>
    <name evidence="3" type="ORF">GQ607_017566</name>
</gene>
<accession>A0A8H3VXB1</accession>
<keyword evidence="1" id="KW-0175">Coiled coil</keyword>
<proteinExistence type="predicted"/>
<feature type="region of interest" description="Disordered" evidence="2">
    <location>
        <begin position="1"/>
        <end position="138"/>
    </location>
</feature>
<sequence length="213" mass="23430">MDTPTPTLFATPARRPRAFRQTNQAVDSEDTSALTENHANDSSSNTSSSNASSSNTESDSPLKSYGQPQPRQTDAPRPFCTPARRPPRQPQFIIDDASDGEDDSTIVEYGGRTDNGDTQPEPQPEVYSNNDQGDEDPVGDIEAYRLQIQVAWANIAAAEYNIEVQALELEKERADLEKEKAALAEERIRVDLILSRLEARVKDMMDGAAAYGI</sequence>
<name>A0A8H3VXB1_9PEZI</name>
<feature type="compositionally biased region" description="Acidic residues" evidence="2">
    <location>
        <begin position="96"/>
        <end position="105"/>
    </location>
</feature>
<dbReference type="Proteomes" id="UP000434172">
    <property type="component" value="Unassembled WGS sequence"/>
</dbReference>
<evidence type="ECO:0000313" key="3">
    <source>
        <dbReference type="EMBL" id="KAF0315201.1"/>
    </source>
</evidence>
<evidence type="ECO:0000256" key="1">
    <source>
        <dbReference type="SAM" id="Coils"/>
    </source>
</evidence>
<feature type="compositionally biased region" description="Low complexity" evidence="2">
    <location>
        <begin position="1"/>
        <end position="13"/>
    </location>
</feature>
<organism evidence="3 4">
    <name type="scientific">Colletotrichum asianum</name>
    <dbReference type="NCBI Taxonomy" id="702518"/>
    <lineage>
        <taxon>Eukaryota</taxon>
        <taxon>Fungi</taxon>
        <taxon>Dikarya</taxon>
        <taxon>Ascomycota</taxon>
        <taxon>Pezizomycotina</taxon>
        <taxon>Sordariomycetes</taxon>
        <taxon>Hypocreomycetidae</taxon>
        <taxon>Glomerellales</taxon>
        <taxon>Glomerellaceae</taxon>
        <taxon>Colletotrichum</taxon>
        <taxon>Colletotrichum gloeosporioides species complex</taxon>
    </lineage>
</organism>
<evidence type="ECO:0000313" key="4">
    <source>
        <dbReference type="Proteomes" id="UP000434172"/>
    </source>
</evidence>
<dbReference type="OrthoDB" id="10578171at2759"/>
<feature type="compositionally biased region" description="Polar residues" evidence="2">
    <location>
        <begin position="116"/>
        <end position="131"/>
    </location>
</feature>
<feature type="compositionally biased region" description="Low complexity" evidence="2">
    <location>
        <begin position="40"/>
        <end position="59"/>
    </location>
</feature>
<feature type="coiled-coil region" evidence="1">
    <location>
        <begin position="157"/>
        <end position="189"/>
    </location>
</feature>
<feature type="compositionally biased region" description="Polar residues" evidence="2">
    <location>
        <begin position="21"/>
        <end position="37"/>
    </location>
</feature>
<dbReference type="AlphaFoldDB" id="A0A8H3VXB1"/>
<comment type="caution">
    <text evidence="3">The sequence shown here is derived from an EMBL/GenBank/DDBJ whole genome shotgun (WGS) entry which is preliminary data.</text>
</comment>
<evidence type="ECO:0000256" key="2">
    <source>
        <dbReference type="SAM" id="MobiDB-lite"/>
    </source>
</evidence>
<protein>
    <submittedName>
        <fullName evidence="3">Uncharacterized protein</fullName>
    </submittedName>
</protein>
<dbReference type="EMBL" id="WOWK01000224">
    <property type="protein sequence ID" value="KAF0315201.1"/>
    <property type="molecule type" value="Genomic_DNA"/>
</dbReference>
<keyword evidence="4" id="KW-1185">Reference proteome</keyword>
<reference evidence="3 4" key="1">
    <citation type="submission" date="2019-12" db="EMBL/GenBank/DDBJ databases">
        <title>A genome sequence resource for the geographically widespread anthracnose pathogen Colletotrichum asianum.</title>
        <authorList>
            <person name="Meng Y."/>
        </authorList>
    </citation>
    <scope>NUCLEOTIDE SEQUENCE [LARGE SCALE GENOMIC DNA]</scope>
    <source>
        <strain evidence="3 4">ICMP 18580</strain>
    </source>
</reference>